<dbReference type="PANTHER" id="PTHR39594">
    <property type="entry name" value="PROTEIN YCHQ"/>
    <property type="match status" value="1"/>
</dbReference>
<feature type="transmembrane region" description="Helical" evidence="1">
    <location>
        <begin position="102"/>
        <end position="120"/>
    </location>
</feature>
<evidence type="ECO:0000313" key="2">
    <source>
        <dbReference type="EMBL" id="PWD82206.1"/>
    </source>
</evidence>
<reference evidence="2 3" key="1">
    <citation type="journal article" date="2018" name="Genome Announc.">
        <title>Ignatzschineria cameli sp. nov., isolated from necrotic foot tissue of dromedaries (Camelus dromedarius) and associated maggots (Wohlfahrtia species) in Dubai.</title>
        <authorList>
            <person name="Tsang C.C."/>
            <person name="Tang J.Y."/>
            <person name="Fong J.Y."/>
            <person name="Kinne J."/>
            <person name="Lee H.H."/>
            <person name="Joseph M."/>
            <person name="Jose S."/>
            <person name="Schuster R.K."/>
            <person name="Tang Y."/>
            <person name="Sivakumar S."/>
            <person name="Chen J.H."/>
            <person name="Teng J.L."/>
            <person name="Lau S.K."/>
            <person name="Wernery U."/>
            <person name="Woo P.C."/>
        </authorList>
    </citation>
    <scope>NUCLEOTIDE SEQUENCE [LARGE SCALE GENOMIC DNA]</scope>
    <source>
        <strain evidence="2 3">KCTC 22643</strain>
    </source>
</reference>
<gene>
    <name evidence="2" type="ORF">DC082_10340</name>
</gene>
<keyword evidence="1" id="KW-0472">Membrane</keyword>
<feature type="transmembrane region" description="Helical" evidence="1">
    <location>
        <begin position="12"/>
        <end position="33"/>
    </location>
</feature>
<dbReference type="Proteomes" id="UP000244948">
    <property type="component" value="Unassembled WGS sequence"/>
</dbReference>
<dbReference type="AlphaFoldDB" id="A0A2U2AHS5"/>
<keyword evidence="3" id="KW-1185">Reference proteome</keyword>
<sequence length="126" mass="14524">MLAASYMGLKHTHIMLAFFSIIFFNFRFWKYFLVARPKWARIAPHVIDTFLLLTGILLAVALSINPFSLGGSWLGVKLFFMVLYILFAILAMRQSFALSTRLINYLICNSMAMAVVWMAMMKPQLF</sequence>
<keyword evidence="1" id="KW-1133">Transmembrane helix</keyword>
<protein>
    <recommendedName>
        <fullName evidence="4">Siroheme synthase</fullName>
    </recommendedName>
</protein>
<name>A0A2U2AHS5_9GAMM</name>
<dbReference type="Pfam" id="PF04247">
    <property type="entry name" value="SirB"/>
    <property type="match status" value="1"/>
</dbReference>
<organism evidence="2 3">
    <name type="scientific">Ignatzschineria indica</name>
    <dbReference type="NCBI Taxonomy" id="472583"/>
    <lineage>
        <taxon>Bacteria</taxon>
        <taxon>Pseudomonadati</taxon>
        <taxon>Pseudomonadota</taxon>
        <taxon>Gammaproteobacteria</taxon>
        <taxon>Cardiobacteriales</taxon>
        <taxon>Ignatzschineriaceae</taxon>
        <taxon>Ignatzschineria</taxon>
    </lineage>
</organism>
<dbReference type="PANTHER" id="PTHR39594:SF1">
    <property type="entry name" value="PROTEIN YCHQ"/>
    <property type="match status" value="1"/>
</dbReference>
<comment type="caution">
    <text evidence="2">The sequence shown here is derived from an EMBL/GenBank/DDBJ whole genome shotgun (WGS) entry which is preliminary data.</text>
</comment>
<dbReference type="RefSeq" id="WP_109236898.1">
    <property type="nucleotide sequence ID" value="NZ_BMXZ01000008.1"/>
</dbReference>
<dbReference type="PIRSF" id="PIRSF005610">
    <property type="entry name" value="SirB"/>
    <property type="match status" value="1"/>
</dbReference>
<keyword evidence="1" id="KW-0812">Transmembrane</keyword>
<feature type="transmembrane region" description="Helical" evidence="1">
    <location>
        <begin position="45"/>
        <end position="64"/>
    </location>
</feature>
<proteinExistence type="predicted"/>
<dbReference type="GO" id="GO:0005886">
    <property type="term" value="C:plasma membrane"/>
    <property type="evidence" value="ECO:0007669"/>
    <property type="project" value="TreeGrafter"/>
</dbReference>
<evidence type="ECO:0008006" key="4">
    <source>
        <dbReference type="Google" id="ProtNLM"/>
    </source>
</evidence>
<evidence type="ECO:0000313" key="3">
    <source>
        <dbReference type="Proteomes" id="UP000244948"/>
    </source>
</evidence>
<accession>A0A2U2AHS5</accession>
<dbReference type="EMBL" id="QEWR01000009">
    <property type="protein sequence ID" value="PWD82206.1"/>
    <property type="molecule type" value="Genomic_DNA"/>
</dbReference>
<evidence type="ECO:0000256" key="1">
    <source>
        <dbReference type="SAM" id="Phobius"/>
    </source>
</evidence>
<feature type="transmembrane region" description="Helical" evidence="1">
    <location>
        <begin position="70"/>
        <end position="90"/>
    </location>
</feature>
<dbReference type="InterPro" id="IPR007360">
    <property type="entry name" value="SirB"/>
</dbReference>